<keyword evidence="3" id="KW-0445">Lipid transport</keyword>
<dbReference type="PROSITE" id="PS51847">
    <property type="entry name" value="SMP"/>
    <property type="match status" value="1"/>
</dbReference>
<dbReference type="PIRSF" id="PIRSF037232">
    <property type="entry name" value="Tricalbin"/>
    <property type="match status" value="1"/>
</dbReference>
<dbReference type="GO" id="GO:0071944">
    <property type="term" value="C:cell periphery"/>
    <property type="evidence" value="ECO:0007669"/>
    <property type="project" value="UniProtKB-ARBA"/>
</dbReference>
<gene>
    <name evidence="11" type="ORF">AWRI3580_g1597</name>
</gene>
<dbReference type="CDD" id="cd21678">
    <property type="entry name" value="SMP_TCB"/>
    <property type="match status" value="1"/>
</dbReference>
<name>A0A1E5RRG4_HANUV</name>
<evidence type="ECO:0000256" key="7">
    <source>
        <dbReference type="SAM" id="MobiDB-lite"/>
    </source>
</evidence>
<dbReference type="GO" id="GO:0008289">
    <property type="term" value="F:lipid binding"/>
    <property type="evidence" value="ECO:0007669"/>
    <property type="project" value="UniProtKB-KW"/>
</dbReference>
<evidence type="ECO:0000313" key="11">
    <source>
        <dbReference type="EMBL" id="OEJ89507.1"/>
    </source>
</evidence>
<evidence type="ECO:0000259" key="10">
    <source>
        <dbReference type="PROSITE" id="PS51847"/>
    </source>
</evidence>
<dbReference type="InterPro" id="IPR052455">
    <property type="entry name" value="Tricalbin_domain"/>
</dbReference>
<dbReference type="GO" id="GO:0006869">
    <property type="term" value="P:lipid transport"/>
    <property type="evidence" value="ECO:0007669"/>
    <property type="project" value="UniProtKB-KW"/>
</dbReference>
<feature type="region of interest" description="Disordered" evidence="7">
    <location>
        <begin position="1380"/>
        <end position="1450"/>
    </location>
</feature>
<proteinExistence type="predicted"/>
<evidence type="ECO:0000256" key="1">
    <source>
        <dbReference type="ARBA" id="ARBA00004370"/>
    </source>
</evidence>
<keyword evidence="12" id="KW-1185">Reference proteome</keyword>
<dbReference type="InterPro" id="IPR056910">
    <property type="entry name" value="TCB1-3_C2"/>
</dbReference>
<evidence type="ECO:0000256" key="2">
    <source>
        <dbReference type="ARBA" id="ARBA00022448"/>
    </source>
</evidence>
<feature type="compositionally biased region" description="Polar residues" evidence="7">
    <location>
        <begin position="1438"/>
        <end position="1450"/>
    </location>
</feature>
<dbReference type="EMBL" id="LPNN01000004">
    <property type="protein sequence ID" value="OEJ89507.1"/>
    <property type="molecule type" value="Genomic_DNA"/>
</dbReference>
<evidence type="ECO:0000256" key="8">
    <source>
        <dbReference type="SAM" id="Phobius"/>
    </source>
</evidence>
<accession>A0A1E5RRG4</accession>
<keyword evidence="8" id="KW-0812">Transmembrane</keyword>
<keyword evidence="2" id="KW-0813">Transport</keyword>
<evidence type="ECO:0000259" key="9">
    <source>
        <dbReference type="PROSITE" id="PS50004"/>
    </source>
</evidence>
<feature type="compositionally biased region" description="Acidic residues" evidence="7">
    <location>
        <begin position="654"/>
        <end position="668"/>
    </location>
</feature>
<feature type="domain" description="SMP-LTD" evidence="10">
    <location>
        <begin position="245"/>
        <end position="452"/>
    </location>
</feature>
<feature type="compositionally biased region" description="Basic and acidic residues" evidence="7">
    <location>
        <begin position="669"/>
        <end position="679"/>
    </location>
</feature>
<dbReference type="STRING" id="29833.A0A1E5RRG4"/>
<dbReference type="Pfam" id="PF25669">
    <property type="entry name" value="SMP_MUG190-like"/>
    <property type="match status" value="1"/>
</dbReference>
<dbReference type="Pfam" id="PF24920">
    <property type="entry name" value="C2_TCB1"/>
    <property type="match status" value="1"/>
</dbReference>
<dbReference type="GO" id="GO:0016020">
    <property type="term" value="C:membrane"/>
    <property type="evidence" value="ECO:0007669"/>
    <property type="project" value="UniProtKB-SubCell"/>
</dbReference>
<dbReference type="InterPro" id="IPR000008">
    <property type="entry name" value="C2_dom"/>
</dbReference>
<dbReference type="InterPro" id="IPR031468">
    <property type="entry name" value="SMP_LBD"/>
</dbReference>
<protein>
    <submittedName>
        <fullName evidence="11">Tricalbin-3</fullName>
    </submittedName>
</protein>
<feature type="region of interest" description="Disordered" evidence="7">
    <location>
        <begin position="624"/>
        <end position="687"/>
    </location>
</feature>
<keyword evidence="4" id="KW-0446">Lipid-binding</keyword>
<keyword evidence="6" id="KW-0175">Coiled coil</keyword>
<evidence type="ECO:0000256" key="6">
    <source>
        <dbReference type="SAM" id="Coils"/>
    </source>
</evidence>
<dbReference type="SUPFAM" id="SSF49562">
    <property type="entry name" value="C2 domain (Calcium/lipid-binding domain, CaLB)"/>
    <property type="match status" value="3"/>
</dbReference>
<sequence>MTAKGSTAESKSTFDNAESTKDTLISNDTDIFVASSALNKKANKEIFHGKSEKYAIPMEELKPNLLPSVLKDRSNNLVDSSIPYTKKNEFLANVEEQDLNKIIDSKVQDKEAVEKAKSDVFLDKLIKELSSKPEFTFKLETFDKFVSSDKNHAFISNKGRDASRPIKIKEYVEEYFHSDYYSNTSLMIFTCLWSYFIAKLGASYLFLLVIWFFTASTYKKSIRRVNRNLRDDIKRIQINETLSDKTETINWLNQFLAKFWVIYMPVLSQQVKDAVNPTLEDVTPGYGIDALTLDEFTLGTKAPTIDAIKSYTKKGKDVIEMDWKISFTPNDTSNMTSNEIKRKINPKIALGITVGKSFVSKSLPVLVENINVSAHAKVTIHLNDNFPNIKLVSISLLEHLFIDFALKPVGGDTLGLDIMSFLPGLKTFVTTMIDANVGPMLYSPNKLDIDVEEIIEASVNDAIGCIAVTIEDYKLNEKKINSKLAENPLNLEDYSYLSFETSGTPFNSVESKHFLDLKKDNQGKKTVFIPVNTLEQDLTLFVDSYHANLTSEQVAKRRNFAKNKKSHKIGGFNIHIKDLDEKNEGNVYTSNSITEKLYKSGKKVEGEPSEGSITYKLQWLPIDPKKSTNTTSSGAVGKSEHKTAEYVINGSSGDDAEEDEDDEEDEDQNKDGEDKEKPPRSSKLSLAKNGPGILKLTLQDVTNLFVKVSPFGQLNPSATLSVDNKVVHKFRKLKRINEPSWNEIFEVLIPSKKSSLLKLEVFDTQFGSDILIAEYSGFVSDLLSKWIADSYVFDATVPTSLTAEFPSAANTNPKIRAKGVWKPLAIGPDIVEQLFVSEEKDVSVGGRLDSIARTDYIGALRVYLKSCELKSSDLAGVGDIDPYVSISLSNHVKFKSHYFPDEKKPVYDQVCWIPVKHENENCILSVYDYQNVGKDRFFGSANFNVSKFINKDASGNIIPYLKGDKLVNLKLKGSHNEAKKSIVTVSIAFVPIEKVFTNTEMPLVKFWKEQIESSKRSLEEEQKEYAEDMKKNPDDYEVVPYEDESEDSVYVKYLNSKELLTPEQLLSKNSGVFSMEINNIKVNSKSHLQVAFDDNMYPSLVTFTAKNGIIPKTSGSGFIRDLKHSVTIFRLTKKATVTKVDDVVDEWSIPTLQLLTNIIGENGGESVVVQSPNGSASFEFKAFMFPTTKPLDISESVYDTGELQIEIINATNLPSHDRNGKSDPYIDVLVNNVSAYETKVIKKTLDPTWNEVAKINIPSISRSNLTLLAYDWDRVSKNDLLSTVVFPLQQLSLDKSVQEWQLQLSPKGILNLKTTFIPKYIQPPLEFNSFGLAGVPLKALSDVAGLGVAGVGAGVGVATGVAGVGVSGLTKGTKFLRKGFGGNKKHSKGDDVSSISSKKTSSSSLNGSSTPAHKRVVSVASSIKEDEASPRPSFDASVPNQSYADVGQNSLTPDKASQSVALKQLVPNKVYDGKITIISGHSLGPSVQLRLSLNLGNGNIKLLHKTESRRSDKNKDVFFGDVIPFKAANNGIILVEGYGKHTFGKDTELGFSQISLSDTQILEKGQTLVRIANGTLILEIEYGL</sequence>
<comment type="caution">
    <text evidence="11">The sequence shown here is derived from an EMBL/GenBank/DDBJ whole genome shotgun (WGS) entry which is preliminary data.</text>
</comment>
<feature type="coiled-coil region" evidence="6">
    <location>
        <begin position="1004"/>
        <end position="1031"/>
    </location>
</feature>
<evidence type="ECO:0000256" key="5">
    <source>
        <dbReference type="ARBA" id="ARBA00023136"/>
    </source>
</evidence>
<reference evidence="12" key="1">
    <citation type="journal article" date="2016" name="Genome Announc.">
        <title>Genome sequences of three species of Hanseniaspora isolated from spontaneous wine fermentations.</title>
        <authorList>
            <person name="Sternes P.R."/>
            <person name="Lee D."/>
            <person name="Kutyna D.R."/>
            <person name="Borneman A.R."/>
        </authorList>
    </citation>
    <scope>NUCLEOTIDE SEQUENCE [LARGE SCALE GENOMIC DNA]</scope>
    <source>
        <strain evidence="12">AWRI3580</strain>
    </source>
</reference>
<feature type="compositionally biased region" description="Low complexity" evidence="7">
    <location>
        <begin position="1393"/>
        <end position="1409"/>
    </location>
</feature>
<feature type="domain" description="C2" evidence="9">
    <location>
        <begin position="1183"/>
        <end position="1301"/>
    </location>
</feature>
<comment type="subcellular location">
    <subcellularLocation>
        <location evidence="1">Membrane</location>
    </subcellularLocation>
</comment>
<dbReference type="OrthoDB" id="1029639at2759"/>
<dbReference type="VEuPathDB" id="FungiDB:AWRI3580_g1597"/>
<dbReference type="PANTHER" id="PTHR46980:SF1">
    <property type="entry name" value="TRICALBIN-3"/>
    <property type="match status" value="1"/>
</dbReference>
<dbReference type="Gene3D" id="2.60.40.150">
    <property type="entry name" value="C2 domain"/>
    <property type="match status" value="3"/>
</dbReference>
<evidence type="ECO:0000313" key="12">
    <source>
        <dbReference type="Proteomes" id="UP000095358"/>
    </source>
</evidence>
<organism evidence="11 12">
    <name type="scientific">Hanseniaspora uvarum</name>
    <name type="common">Yeast</name>
    <name type="synonym">Kloeckera apiculata</name>
    <dbReference type="NCBI Taxonomy" id="29833"/>
    <lineage>
        <taxon>Eukaryota</taxon>
        <taxon>Fungi</taxon>
        <taxon>Dikarya</taxon>
        <taxon>Ascomycota</taxon>
        <taxon>Saccharomycotina</taxon>
        <taxon>Saccharomycetes</taxon>
        <taxon>Saccharomycodales</taxon>
        <taxon>Saccharomycodaceae</taxon>
        <taxon>Hanseniaspora</taxon>
    </lineage>
</organism>
<dbReference type="GO" id="GO:0061817">
    <property type="term" value="P:endoplasmic reticulum-plasma membrane tethering"/>
    <property type="evidence" value="ECO:0007669"/>
    <property type="project" value="InterPro"/>
</dbReference>
<feature type="domain" description="C2" evidence="9">
    <location>
        <begin position="836"/>
        <end position="958"/>
    </location>
</feature>
<dbReference type="InterPro" id="IPR017147">
    <property type="entry name" value="Tricalbin"/>
</dbReference>
<keyword evidence="5 8" id="KW-0472">Membrane</keyword>
<dbReference type="Pfam" id="PF00168">
    <property type="entry name" value="C2"/>
    <property type="match status" value="3"/>
</dbReference>
<evidence type="ECO:0000256" key="3">
    <source>
        <dbReference type="ARBA" id="ARBA00023055"/>
    </source>
</evidence>
<dbReference type="InterPro" id="IPR035892">
    <property type="entry name" value="C2_domain_sf"/>
</dbReference>
<keyword evidence="8" id="KW-1133">Transmembrane helix</keyword>
<dbReference type="PANTHER" id="PTHR46980">
    <property type="entry name" value="TRICALBIN-1-RELATED"/>
    <property type="match status" value="1"/>
</dbReference>
<feature type="domain" description="C2" evidence="9">
    <location>
        <begin position="674"/>
        <end position="791"/>
    </location>
</feature>
<feature type="transmembrane region" description="Helical" evidence="8">
    <location>
        <begin position="192"/>
        <end position="214"/>
    </location>
</feature>
<dbReference type="PROSITE" id="PS50004">
    <property type="entry name" value="C2"/>
    <property type="match status" value="3"/>
</dbReference>
<dbReference type="Proteomes" id="UP000095358">
    <property type="component" value="Unassembled WGS sequence"/>
</dbReference>
<evidence type="ECO:0000256" key="4">
    <source>
        <dbReference type="ARBA" id="ARBA00023121"/>
    </source>
</evidence>
<dbReference type="SMART" id="SM00239">
    <property type="entry name" value="C2"/>
    <property type="match status" value="3"/>
</dbReference>